<comment type="caution">
    <text evidence="3">The sequence shown here is derived from an EMBL/GenBank/DDBJ whole genome shotgun (WGS) entry which is preliminary data.</text>
</comment>
<evidence type="ECO:0000259" key="2">
    <source>
        <dbReference type="PROSITE" id="PS50043"/>
    </source>
</evidence>
<dbReference type="InterPro" id="IPR011990">
    <property type="entry name" value="TPR-like_helical_dom_sf"/>
</dbReference>
<gene>
    <name evidence="3" type="ORF">Afil01_65370</name>
</gene>
<dbReference type="RefSeq" id="WP_285667282.1">
    <property type="nucleotide sequence ID" value="NZ_BSTX01000007.1"/>
</dbReference>
<accession>A0A9W6SRS2</accession>
<reference evidence="3" key="1">
    <citation type="submission" date="2023-03" db="EMBL/GenBank/DDBJ databases">
        <title>Actinorhabdospora filicis NBRC 111898.</title>
        <authorList>
            <person name="Ichikawa N."/>
            <person name="Sato H."/>
            <person name="Tonouchi N."/>
        </authorList>
    </citation>
    <scope>NUCLEOTIDE SEQUENCE</scope>
    <source>
        <strain evidence="3">NBRC 111898</strain>
    </source>
</reference>
<dbReference type="SUPFAM" id="SSF48452">
    <property type="entry name" value="TPR-like"/>
    <property type="match status" value="1"/>
</dbReference>
<dbReference type="InterPro" id="IPR027417">
    <property type="entry name" value="P-loop_NTPase"/>
</dbReference>
<evidence type="ECO:0000256" key="1">
    <source>
        <dbReference type="SAM" id="Coils"/>
    </source>
</evidence>
<dbReference type="InterPro" id="IPR016032">
    <property type="entry name" value="Sig_transdc_resp-reg_C-effctor"/>
</dbReference>
<dbReference type="Proteomes" id="UP001165079">
    <property type="component" value="Unassembled WGS sequence"/>
</dbReference>
<dbReference type="Pfam" id="PF00196">
    <property type="entry name" value="GerE"/>
    <property type="match status" value="1"/>
</dbReference>
<dbReference type="SUPFAM" id="SSF52540">
    <property type="entry name" value="P-loop containing nucleoside triphosphate hydrolases"/>
    <property type="match status" value="1"/>
</dbReference>
<dbReference type="GO" id="GO:0006355">
    <property type="term" value="P:regulation of DNA-templated transcription"/>
    <property type="evidence" value="ECO:0007669"/>
    <property type="project" value="InterPro"/>
</dbReference>
<dbReference type="InterPro" id="IPR003593">
    <property type="entry name" value="AAA+_ATPase"/>
</dbReference>
<dbReference type="SMART" id="SM00382">
    <property type="entry name" value="AAA"/>
    <property type="match status" value="1"/>
</dbReference>
<keyword evidence="4" id="KW-1185">Reference proteome</keyword>
<proteinExistence type="predicted"/>
<dbReference type="PRINTS" id="PR00038">
    <property type="entry name" value="HTHLUXR"/>
</dbReference>
<dbReference type="CDD" id="cd06170">
    <property type="entry name" value="LuxR_C_like"/>
    <property type="match status" value="1"/>
</dbReference>
<dbReference type="Pfam" id="PF13191">
    <property type="entry name" value="AAA_16"/>
    <property type="match status" value="1"/>
</dbReference>
<dbReference type="AlphaFoldDB" id="A0A9W6SRS2"/>
<dbReference type="SUPFAM" id="SSF46894">
    <property type="entry name" value="C-terminal effector domain of the bipartite response regulators"/>
    <property type="match status" value="1"/>
</dbReference>
<dbReference type="InterPro" id="IPR036388">
    <property type="entry name" value="WH-like_DNA-bd_sf"/>
</dbReference>
<dbReference type="Gene3D" id="1.25.40.10">
    <property type="entry name" value="Tetratricopeptide repeat domain"/>
    <property type="match status" value="2"/>
</dbReference>
<feature type="domain" description="HTH luxR-type" evidence="2">
    <location>
        <begin position="828"/>
        <end position="893"/>
    </location>
</feature>
<sequence>MVDVIPAAVVARPKVTGMIRRALARTRTVALTGPPGSGKTSLLGMLGDAGERVLRLAPTGRDRDVSYATVTELLSALPAGDIARLPEPRRLAVRVLLRQETGGDVDHLAVRLAVTELLSGGRTLVLLDNADDVDEESADILAFAGQHTPDGGLALVAARRTDGPPGAVEIAVPPWDLDEIAELLAGHGLPQRLAGRVFRACGGNPRLAVRIGAAMGGWPRADTALPLPEVARRPVRAQLASLSASVRTTLLYAALSDRPSTSLLARAGRASAREDLAATAAAGLTVSHRDGRVAFTSGLVADTVRDEASSADLVDAHAALAGVTDDPVAAVWHRAHLSTAADEALAAELDAAALTARERGARARSAELSFLAAERTPAADQAAMLRRFVAAAGDAGLAGDVGLTRRAAAVILGRVTEASMRVVALTAVIECAGQALGSVDDVFADMAEAARDEPGLRAILHLWISWRYYICEGDTRRAHDEAREAHRLAVEGGNLEAEIEALTTAARLARALDLSDVDELLDRAGELDPDVTVTAVRGSAKFIRARNDLFDDRLDSARDTLLALVPIAQRHGDIKDHSDVLRSLAEVEIRAGRCALALDHIRQATDRLADSDTSTATVWYVVALAETAGGELARAASFARQGLRSAHEDHDVLFTSRCLFALGRVQMLTGDVATAAQTFREVRAFETAFDIADPAILQWHRELAEALAMTGDLEEAARIIDKTRVEAAGKPNVLAGLDHADGVRLLEGGDAGAAARRFTAAREGFARLGLPLEEGRTLLAMARLERRRRRKAAARALLAEAAALFARCAARPWSSLVDAELERLDGAKSDASAELTEAEARLAALVASGVSNTEAAAKLYISVKTVEATLTRVYRKLGLRSRAQLAARLAEPTLAERVKGFPQ</sequence>
<dbReference type="InterPro" id="IPR041664">
    <property type="entry name" value="AAA_16"/>
</dbReference>
<dbReference type="InterPro" id="IPR000792">
    <property type="entry name" value="Tscrpt_reg_LuxR_C"/>
</dbReference>
<dbReference type="PROSITE" id="PS50043">
    <property type="entry name" value="HTH_LUXR_2"/>
    <property type="match status" value="1"/>
</dbReference>
<dbReference type="Gene3D" id="3.40.50.300">
    <property type="entry name" value="P-loop containing nucleotide triphosphate hydrolases"/>
    <property type="match status" value="1"/>
</dbReference>
<protein>
    <submittedName>
        <fullName evidence="3">Transcriptional regulator</fullName>
    </submittedName>
</protein>
<dbReference type="Gene3D" id="1.10.10.10">
    <property type="entry name" value="Winged helix-like DNA-binding domain superfamily/Winged helix DNA-binding domain"/>
    <property type="match status" value="1"/>
</dbReference>
<name>A0A9W6SRS2_9ACTN</name>
<feature type="coiled-coil region" evidence="1">
    <location>
        <begin position="821"/>
        <end position="848"/>
    </location>
</feature>
<evidence type="ECO:0000313" key="3">
    <source>
        <dbReference type="EMBL" id="GLZ81730.1"/>
    </source>
</evidence>
<dbReference type="GO" id="GO:0003677">
    <property type="term" value="F:DNA binding"/>
    <property type="evidence" value="ECO:0007669"/>
    <property type="project" value="InterPro"/>
</dbReference>
<dbReference type="EMBL" id="BSTX01000007">
    <property type="protein sequence ID" value="GLZ81730.1"/>
    <property type="molecule type" value="Genomic_DNA"/>
</dbReference>
<organism evidence="3 4">
    <name type="scientific">Actinorhabdospora filicis</name>
    <dbReference type="NCBI Taxonomy" id="1785913"/>
    <lineage>
        <taxon>Bacteria</taxon>
        <taxon>Bacillati</taxon>
        <taxon>Actinomycetota</taxon>
        <taxon>Actinomycetes</taxon>
        <taxon>Micromonosporales</taxon>
        <taxon>Micromonosporaceae</taxon>
        <taxon>Actinorhabdospora</taxon>
    </lineage>
</organism>
<evidence type="ECO:0000313" key="4">
    <source>
        <dbReference type="Proteomes" id="UP001165079"/>
    </source>
</evidence>
<dbReference type="SMART" id="SM00421">
    <property type="entry name" value="HTH_LUXR"/>
    <property type="match status" value="1"/>
</dbReference>
<keyword evidence="1" id="KW-0175">Coiled coil</keyword>